<name>A0A8H7ZWK3_9FUNG</name>
<dbReference type="PANTHER" id="PTHR22851">
    <property type="entry name" value="U3 SMALL NUCLEOLAR RNA U3 SNORNA ASSOCIATED PROTEIN"/>
    <property type="match status" value="1"/>
</dbReference>
<feature type="repeat" description="WD" evidence="1">
    <location>
        <begin position="113"/>
        <end position="155"/>
    </location>
</feature>
<dbReference type="InterPro" id="IPR051733">
    <property type="entry name" value="WD_repeat_DCAF13/WDSOF1"/>
</dbReference>
<keyword evidence="1" id="KW-0853">WD repeat</keyword>
<dbReference type="Proteomes" id="UP000673691">
    <property type="component" value="Unassembled WGS sequence"/>
</dbReference>
<evidence type="ECO:0000313" key="3">
    <source>
        <dbReference type="EMBL" id="KAG5460323.1"/>
    </source>
</evidence>
<sequence length="219" mass="24315">MVCWVRGDDGGFFFFFWLRGRGGCGARSLPEKPNATRKTGVPWRSSAPPATMKVKALSRSAGDYTRERSNDIHKLPRNLDPALHPFEKAREYTRALNATKLDRVFAKPFVGALSGHSDGVYCLAKHARVLDRVLSGSGDGEVRLWSLVDRRTVWSVSGAHRGIVRGVTVFPTEDRFLSVGTDKTVKIWTPEQFELTPPLADNSSEPVSTWNWGVDTVNA</sequence>
<dbReference type="GO" id="GO:0000462">
    <property type="term" value="P:maturation of SSU-rRNA from tricistronic rRNA transcript (SSU-rRNA, 5.8S rRNA, LSU-rRNA)"/>
    <property type="evidence" value="ECO:0007669"/>
    <property type="project" value="TreeGrafter"/>
</dbReference>
<dbReference type="OrthoDB" id="10249065at2759"/>
<evidence type="ECO:0000313" key="4">
    <source>
        <dbReference type="Proteomes" id="UP000673691"/>
    </source>
</evidence>
<dbReference type="Pfam" id="PF00400">
    <property type="entry name" value="WD40"/>
    <property type="match status" value="2"/>
</dbReference>
<reference evidence="3 4" key="1">
    <citation type="journal article" name="Sci. Rep.">
        <title>Genome-scale phylogenetic analyses confirm Olpidium as the closest living zoosporic fungus to the non-flagellated, terrestrial fungi.</title>
        <authorList>
            <person name="Chang Y."/>
            <person name="Rochon D."/>
            <person name="Sekimoto S."/>
            <person name="Wang Y."/>
            <person name="Chovatia M."/>
            <person name="Sandor L."/>
            <person name="Salamov A."/>
            <person name="Grigoriev I.V."/>
            <person name="Stajich J.E."/>
            <person name="Spatafora J.W."/>
        </authorList>
    </citation>
    <scope>NUCLEOTIDE SEQUENCE [LARGE SCALE GENOMIC DNA]</scope>
    <source>
        <strain evidence="3">S191</strain>
    </source>
</reference>
<dbReference type="PROSITE" id="PS50294">
    <property type="entry name" value="WD_REPEATS_REGION"/>
    <property type="match status" value="1"/>
</dbReference>
<keyword evidence="4" id="KW-1185">Reference proteome</keyword>
<gene>
    <name evidence="3" type="ORF">BJ554DRAFT_7640</name>
</gene>
<feature type="repeat" description="WD" evidence="1">
    <location>
        <begin position="157"/>
        <end position="188"/>
    </location>
</feature>
<dbReference type="SUPFAM" id="SSF50978">
    <property type="entry name" value="WD40 repeat-like"/>
    <property type="match status" value="1"/>
</dbReference>
<organism evidence="3 4">
    <name type="scientific">Olpidium bornovanus</name>
    <dbReference type="NCBI Taxonomy" id="278681"/>
    <lineage>
        <taxon>Eukaryota</taxon>
        <taxon>Fungi</taxon>
        <taxon>Fungi incertae sedis</taxon>
        <taxon>Olpidiomycota</taxon>
        <taxon>Olpidiomycotina</taxon>
        <taxon>Olpidiomycetes</taxon>
        <taxon>Olpidiales</taxon>
        <taxon>Olpidiaceae</taxon>
        <taxon>Olpidium</taxon>
    </lineage>
</organism>
<dbReference type="InterPro" id="IPR001680">
    <property type="entry name" value="WD40_rpt"/>
</dbReference>
<dbReference type="SMART" id="SM00320">
    <property type="entry name" value="WD40"/>
    <property type="match status" value="2"/>
</dbReference>
<dbReference type="AlphaFoldDB" id="A0A8H7ZWK3"/>
<dbReference type="PANTHER" id="PTHR22851:SF0">
    <property type="entry name" value="DDB1- AND CUL4-ASSOCIATED FACTOR 13"/>
    <property type="match status" value="1"/>
</dbReference>
<dbReference type="Gene3D" id="2.130.10.10">
    <property type="entry name" value="YVTN repeat-like/Quinoprotein amine dehydrogenase"/>
    <property type="match status" value="1"/>
</dbReference>
<evidence type="ECO:0000256" key="2">
    <source>
        <dbReference type="SAM" id="MobiDB-lite"/>
    </source>
</evidence>
<proteinExistence type="predicted"/>
<accession>A0A8H7ZWK3</accession>
<dbReference type="PROSITE" id="PS50082">
    <property type="entry name" value="WD_REPEATS_2"/>
    <property type="match status" value="2"/>
</dbReference>
<feature type="region of interest" description="Disordered" evidence="2">
    <location>
        <begin position="29"/>
        <end position="49"/>
    </location>
</feature>
<dbReference type="GO" id="GO:0032040">
    <property type="term" value="C:small-subunit processome"/>
    <property type="evidence" value="ECO:0007669"/>
    <property type="project" value="TreeGrafter"/>
</dbReference>
<comment type="caution">
    <text evidence="3">The sequence shown here is derived from an EMBL/GenBank/DDBJ whole genome shotgun (WGS) entry which is preliminary data.</text>
</comment>
<dbReference type="InterPro" id="IPR036322">
    <property type="entry name" value="WD40_repeat_dom_sf"/>
</dbReference>
<protein>
    <submittedName>
        <fullName evidence="3">Uncharacterized protein</fullName>
    </submittedName>
</protein>
<dbReference type="EMBL" id="JAEFCI010005388">
    <property type="protein sequence ID" value="KAG5460323.1"/>
    <property type="molecule type" value="Genomic_DNA"/>
</dbReference>
<dbReference type="InterPro" id="IPR015943">
    <property type="entry name" value="WD40/YVTN_repeat-like_dom_sf"/>
</dbReference>
<feature type="non-terminal residue" evidence="3">
    <location>
        <position position="219"/>
    </location>
</feature>
<evidence type="ECO:0000256" key="1">
    <source>
        <dbReference type="PROSITE-ProRule" id="PRU00221"/>
    </source>
</evidence>